<comment type="caution">
    <text evidence="4">The sequence shown here is derived from an EMBL/GenBank/DDBJ whole genome shotgun (WGS) entry which is preliminary data.</text>
</comment>
<evidence type="ECO:0000256" key="1">
    <source>
        <dbReference type="ARBA" id="ARBA00022737"/>
    </source>
</evidence>
<dbReference type="Proteomes" id="UP000290288">
    <property type="component" value="Unassembled WGS sequence"/>
</dbReference>
<evidence type="ECO:0000313" key="4">
    <source>
        <dbReference type="EMBL" id="RXW11194.1"/>
    </source>
</evidence>
<dbReference type="GO" id="GO:0007166">
    <property type="term" value="P:cell surface receptor signaling pathway"/>
    <property type="evidence" value="ECO:0007669"/>
    <property type="project" value="InterPro"/>
</dbReference>
<evidence type="ECO:0000313" key="5">
    <source>
        <dbReference type="Proteomes" id="UP000290288"/>
    </source>
</evidence>
<dbReference type="InterPro" id="IPR056884">
    <property type="entry name" value="NPHP3-like_N"/>
</dbReference>
<dbReference type="CDD" id="cd21037">
    <property type="entry name" value="MLKL_NTD"/>
    <property type="match status" value="1"/>
</dbReference>
<keyword evidence="1" id="KW-0677">Repeat</keyword>
<dbReference type="OrthoDB" id="3027122at2759"/>
<organism evidence="4 5">
    <name type="scientific">Candolleomyces aberdarensis</name>
    <dbReference type="NCBI Taxonomy" id="2316362"/>
    <lineage>
        <taxon>Eukaryota</taxon>
        <taxon>Fungi</taxon>
        <taxon>Dikarya</taxon>
        <taxon>Basidiomycota</taxon>
        <taxon>Agaricomycotina</taxon>
        <taxon>Agaricomycetes</taxon>
        <taxon>Agaricomycetidae</taxon>
        <taxon>Agaricales</taxon>
        <taxon>Agaricineae</taxon>
        <taxon>Psathyrellaceae</taxon>
        <taxon>Candolleomyces</taxon>
    </lineage>
</organism>
<protein>
    <recommendedName>
        <fullName evidence="3">Nephrocystin 3-like N-terminal domain-containing protein</fullName>
    </recommendedName>
</protein>
<feature type="domain" description="Nephrocystin 3-like N-terminal" evidence="3">
    <location>
        <begin position="431"/>
        <end position="505"/>
    </location>
</feature>
<proteinExistence type="predicted"/>
<dbReference type="EMBL" id="SDEE01002213">
    <property type="protein sequence ID" value="RXW11194.1"/>
    <property type="molecule type" value="Genomic_DNA"/>
</dbReference>
<accession>A0A4Q2CZ42</accession>
<keyword evidence="5" id="KW-1185">Reference proteome</keyword>
<dbReference type="Gene3D" id="1.20.930.20">
    <property type="entry name" value="Adaptor protein Cbl, N-terminal domain"/>
    <property type="match status" value="1"/>
</dbReference>
<dbReference type="InterPro" id="IPR059179">
    <property type="entry name" value="MLKL-like_MCAfunc"/>
</dbReference>
<dbReference type="AlphaFoldDB" id="A0A4Q2CZ42"/>
<name>A0A4Q2CZ42_9AGAR</name>
<dbReference type="Pfam" id="PF24883">
    <property type="entry name" value="NPHP3_N"/>
    <property type="match status" value="1"/>
</dbReference>
<feature type="region of interest" description="Disordered" evidence="2">
    <location>
        <begin position="1"/>
        <end position="46"/>
    </location>
</feature>
<gene>
    <name evidence="4" type="ORF">EST38_g14661</name>
</gene>
<sequence length="518" mass="56016">MADPVPPDTRAVDSIQGRDDTPAHSRPETPIDPNVRSRSSSRTRRIAERVEGLAKRAIKKIAKPFQSHKAEPGRVLDGSGSLKEGEIPEASGKTIFQTTSTPLSTSKTRDAGQPVDQSASAAARGESGQVAHDSEDALLKERSKNAALEIKGSIPELSMDHRAPAPTTSEDGSRLRAQESSSKLMGALRGSETMELKGGDIVKGALKLTLGMAASLVPDTFKGPLEALIKIVEVVEQVKSNKEEVEVLKARCDLLDQTIYNAIMGKERAQISDDLRNSIGRLVEGIRSALAKVNKEISTGAAAYVLAEDNVEAMKKANQKIGELLQCFWIENHIAGTILLGTILRSIQGQDEWMKAMFTRTEHHQNVALERLKRVPGAAHDSQEVVTKIDPCFEGTRVTLLGHIGCWMSGTSSDLLKSISDLDGMSRTSSDMQKPVYILDGIAGIGKSTVARTVAQRSAGINTLGASFFFSRDSEDRKKTLLFVQTIAYQLARYDASYGNAIAAVLDNFPEVLEKAVN</sequence>
<evidence type="ECO:0000259" key="3">
    <source>
        <dbReference type="Pfam" id="PF24883"/>
    </source>
</evidence>
<dbReference type="InterPro" id="IPR036537">
    <property type="entry name" value="Adaptor_Cbl_N_dom_sf"/>
</dbReference>
<feature type="region of interest" description="Disordered" evidence="2">
    <location>
        <begin position="150"/>
        <end position="185"/>
    </location>
</feature>
<evidence type="ECO:0000256" key="2">
    <source>
        <dbReference type="SAM" id="MobiDB-lite"/>
    </source>
</evidence>
<feature type="compositionally biased region" description="Basic and acidic residues" evidence="2">
    <location>
        <begin position="16"/>
        <end position="29"/>
    </location>
</feature>
<reference evidence="4 5" key="1">
    <citation type="submission" date="2019-01" db="EMBL/GenBank/DDBJ databases">
        <title>Draft genome sequence of Psathyrella aberdarensis IHI B618.</title>
        <authorList>
            <person name="Buettner E."/>
            <person name="Kellner H."/>
        </authorList>
    </citation>
    <scope>NUCLEOTIDE SEQUENCE [LARGE SCALE GENOMIC DNA]</scope>
    <source>
        <strain evidence="4 5">IHI B618</strain>
    </source>
</reference>
<feature type="region of interest" description="Disordered" evidence="2">
    <location>
        <begin position="61"/>
        <end position="134"/>
    </location>
</feature>
<feature type="compositionally biased region" description="Polar residues" evidence="2">
    <location>
        <begin position="94"/>
        <end position="106"/>
    </location>
</feature>
<feature type="non-terminal residue" evidence="4">
    <location>
        <position position="518"/>
    </location>
</feature>